<keyword evidence="2" id="KW-0472">Membrane</keyword>
<keyword evidence="2" id="KW-1133">Transmembrane helix</keyword>
<name>A0AAP0N575_9ROSI</name>
<organism evidence="3 4">
    <name type="scientific">Citrus x changshan-huyou</name>
    <dbReference type="NCBI Taxonomy" id="2935761"/>
    <lineage>
        <taxon>Eukaryota</taxon>
        <taxon>Viridiplantae</taxon>
        <taxon>Streptophyta</taxon>
        <taxon>Embryophyta</taxon>
        <taxon>Tracheophyta</taxon>
        <taxon>Spermatophyta</taxon>
        <taxon>Magnoliopsida</taxon>
        <taxon>eudicotyledons</taxon>
        <taxon>Gunneridae</taxon>
        <taxon>Pentapetalae</taxon>
        <taxon>rosids</taxon>
        <taxon>malvids</taxon>
        <taxon>Sapindales</taxon>
        <taxon>Rutaceae</taxon>
        <taxon>Aurantioideae</taxon>
        <taxon>Citrus</taxon>
    </lineage>
</organism>
<reference evidence="3 4" key="1">
    <citation type="submission" date="2024-05" db="EMBL/GenBank/DDBJ databases">
        <title>Haplotype-resolved chromosome-level genome assembly of Huyou (Citrus changshanensis).</title>
        <authorList>
            <person name="Miao C."/>
            <person name="Chen W."/>
            <person name="Wu Y."/>
            <person name="Wang L."/>
            <person name="Zhao S."/>
            <person name="Grierson D."/>
            <person name="Xu C."/>
            <person name="Chen K."/>
        </authorList>
    </citation>
    <scope>NUCLEOTIDE SEQUENCE [LARGE SCALE GENOMIC DNA]</scope>
    <source>
        <strain evidence="3">01-14</strain>
        <tissue evidence="3">Leaf</tissue>
    </source>
</reference>
<evidence type="ECO:0000313" key="4">
    <source>
        <dbReference type="Proteomes" id="UP001428341"/>
    </source>
</evidence>
<sequence length="442" mass="49882">MKEKIEVITCGLRSPDHKPEPGLHPKKSDFNSGPVLRFTHPVPSQAMPKPRPDPDFAKLISNINGHKSNWLLQSLGVAEIPAGIGILGIFLHSERSLPNFEERALSGKDPRMTLQSDFPRHLFGSLKLPQTMVMTQLVFHLIYLRDFIIWKLSYGVVVHAKSTMREVVINDEDGAENFEEEIVFTKLKILSLYDLDSLTSFCSANYTFKFPSLEDLSIIGCPKMKIFTKGELNVPLRVNFYYGERVDQQRWANNDLNTIIQHLHAEKAISTYEERRNMKLIIFIHKAKLIQFMAKLDEKDNLKAMIDYLRADGNVSMIVVVVVVAATKDQKNLKVWLVACGFLAVWALTVASLVIVANLTTFCVGLLLDVAECGVLCLVLDWPLLSIGSTLEYGLTNVVVPLRLDPSPTPSILRIVPTFQVTDLWSAITTPQRVLWHQDIYS</sequence>
<dbReference type="Proteomes" id="UP001428341">
    <property type="component" value="Unassembled WGS sequence"/>
</dbReference>
<keyword evidence="2" id="KW-0812">Transmembrane</keyword>
<comment type="caution">
    <text evidence="3">The sequence shown here is derived from an EMBL/GenBank/DDBJ whole genome shotgun (WGS) entry which is preliminary data.</text>
</comment>
<evidence type="ECO:0000256" key="2">
    <source>
        <dbReference type="SAM" id="Phobius"/>
    </source>
</evidence>
<proteinExistence type="predicted"/>
<feature type="transmembrane region" description="Helical" evidence="2">
    <location>
        <begin position="335"/>
        <end position="368"/>
    </location>
</feature>
<feature type="compositionally biased region" description="Basic and acidic residues" evidence="1">
    <location>
        <begin position="14"/>
        <end position="29"/>
    </location>
</feature>
<protein>
    <submittedName>
        <fullName evidence="3">Uncharacterized protein</fullName>
    </submittedName>
</protein>
<feature type="region of interest" description="Disordered" evidence="1">
    <location>
        <begin position="12"/>
        <end position="33"/>
    </location>
</feature>
<dbReference type="AlphaFoldDB" id="A0AAP0N575"/>
<accession>A0AAP0N575</accession>
<gene>
    <name evidence="3" type="ORF">WN944_023106</name>
</gene>
<evidence type="ECO:0000256" key="1">
    <source>
        <dbReference type="SAM" id="MobiDB-lite"/>
    </source>
</evidence>
<keyword evidence="4" id="KW-1185">Reference proteome</keyword>
<evidence type="ECO:0000313" key="3">
    <source>
        <dbReference type="EMBL" id="KAK9230139.1"/>
    </source>
</evidence>
<dbReference type="EMBL" id="JBCGBO010000001">
    <property type="protein sequence ID" value="KAK9230139.1"/>
    <property type="molecule type" value="Genomic_DNA"/>
</dbReference>